<reference evidence="1 2" key="1">
    <citation type="submission" date="2018-11" db="EMBL/GenBank/DDBJ databases">
        <authorList>
            <consortium name="Pathogen Informatics"/>
        </authorList>
    </citation>
    <scope>NUCLEOTIDE SEQUENCE [LARGE SCALE GENOMIC DNA]</scope>
    <source>
        <strain>Denwood</strain>
        <strain evidence="2">Zambia</strain>
    </source>
</reference>
<gene>
    <name evidence="1" type="ORF">SMTD_LOCUS3682</name>
</gene>
<evidence type="ECO:0000313" key="1">
    <source>
        <dbReference type="EMBL" id="VDO98077.1"/>
    </source>
</evidence>
<keyword evidence="2" id="KW-1185">Reference proteome</keyword>
<evidence type="ECO:0000313" key="2">
    <source>
        <dbReference type="Proteomes" id="UP000269396"/>
    </source>
</evidence>
<accession>A0A183NNJ8</accession>
<protein>
    <submittedName>
        <fullName evidence="1">Uncharacterized protein</fullName>
    </submittedName>
</protein>
<dbReference type="Proteomes" id="UP000269396">
    <property type="component" value="Unassembled WGS sequence"/>
</dbReference>
<dbReference type="AlphaFoldDB" id="A0A183NNJ8"/>
<proteinExistence type="predicted"/>
<sequence>METLDMIQERKNRKTAIINNRTRTEKVKAQAKYTESNKQVKIIRADKQKYVEELARTAAKAARGNLKQLRYNEEISTRLISDKESETITEIQEERKRWVEHFEKLLNRRAPLNPSNIKVAQTDLPIYITSPTIE</sequence>
<organism evidence="1 2">
    <name type="scientific">Schistosoma mattheei</name>
    <dbReference type="NCBI Taxonomy" id="31246"/>
    <lineage>
        <taxon>Eukaryota</taxon>
        <taxon>Metazoa</taxon>
        <taxon>Spiralia</taxon>
        <taxon>Lophotrochozoa</taxon>
        <taxon>Platyhelminthes</taxon>
        <taxon>Trematoda</taxon>
        <taxon>Digenea</taxon>
        <taxon>Strigeidida</taxon>
        <taxon>Schistosomatoidea</taxon>
        <taxon>Schistosomatidae</taxon>
        <taxon>Schistosoma</taxon>
    </lineage>
</organism>
<dbReference type="EMBL" id="UZAL01007360">
    <property type="protein sequence ID" value="VDO98077.1"/>
    <property type="molecule type" value="Genomic_DNA"/>
</dbReference>
<name>A0A183NNJ8_9TREM</name>